<dbReference type="Proteomes" id="UP000807504">
    <property type="component" value="Unassembled WGS sequence"/>
</dbReference>
<evidence type="ECO:0000313" key="3">
    <source>
        <dbReference type="Proteomes" id="UP000807504"/>
    </source>
</evidence>
<keyword evidence="3" id="KW-1185">Reference proteome</keyword>
<comment type="caution">
    <text evidence="2">The sequence shown here is derived from an EMBL/GenBank/DDBJ whole genome shotgun (WGS) entry which is preliminary data.</text>
</comment>
<sequence>MWRSSLKSERMDLLFMCFAFIYFVGSCGETDFLADSALQPKMPLRSLQKVSPFLYSSKGSFNPLRKLLSLKGTDKSDDNQTAHTFPFTEKHGSKKKPSTDKKTGIFASQKTSIESTTPKMIIKFLTTKETITESTTEEITKATVTEFTSEETTKGTTHESYKQGDTTETTNHRIYTEGDTTETLPNLQQRRQLQKQLPNLQQRRQLQKQLPNLQQRRQLQKQLPPNLTEETTTKQLPQLQPRRQLQKQQPNLQQRRQQRKP</sequence>
<feature type="region of interest" description="Disordered" evidence="1">
    <location>
        <begin position="72"/>
        <end position="103"/>
    </location>
</feature>
<proteinExistence type="predicted"/>
<reference evidence="2" key="1">
    <citation type="journal article" date="2020" name="bioRxiv">
        <title>Chromosome-level reference genome of the European wasp spider Argiope bruennichi: a resource for studies on range expansion and evolutionary adaptation.</title>
        <authorList>
            <person name="Sheffer M.M."/>
            <person name="Hoppe A."/>
            <person name="Krehenwinkel H."/>
            <person name="Uhl G."/>
            <person name="Kuss A.W."/>
            <person name="Jensen L."/>
            <person name="Jensen C."/>
            <person name="Gillespie R.G."/>
            <person name="Hoff K.J."/>
            <person name="Prost S."/>
        </authorList>
    </citation>
    <scope>NUCLEOTIDE SEQUENCE</scope>
</reference>
<organism evidence="2 3">
    <name type="scientific">Argiope bruennichi</name>
    <name type="common">Wasp spider</name>
    <name type="synonym">Aranea bruennichi</name>
    <dbReference type="NCBI Taxonomy" id="94029"/>
    <lineage>
        <taxon>Eukaryota</taxon>
        <taxon>Metazoa</taxon>
        <taxon>Ecdysozoa</taxon>
        <taxon>Arthropoda</taxon>
        <taxon>Chelicerata</taxon>
        <taxon>Arachnida</taxon>
        <taxon>Araneae</taxon>
        <taxon>Araneomorphae</taxon>
        <taxon>Entelegynae</taxon>
        <taxon>Araneoidea</taxon>
        <taxon>Araneidae</taxon>
        <taxon>Argiope</taxon>
    </lineage>
</organism>
<evidence type="ECO:0000256" key="1">
    <source>
        <dbReference type="SAM" id="MobiDB-lite"/>
    </source>
</evidence>
<name>A0A8T0E9Y2_ARGBR</name>
<reference evidence="2" key="2">
    <citation type="submission" date="2020-06" db="EMBL/GenBank/DDBJ databases">
        <authorList>
            <person name="Sheffer M."/>
        </authorList>
    </citation>
    <scope>NUCLEOTIDE SEQUENCE</scope>
</reference>
<gene>
    <name evidence="2" type="ORF">HNY73_017521</name>
</gene>
<protein>
    <submittedName>
        <fullName evidence="2">Uncharacterized protein</fullName>
    </submittedName>
</protein>
<feature type="compositionally biased region" description="Low complexity" evidence="1">
    <location>
        <begin position="210"/>
        <end position="227"/>
    </location>
</feature>
<feature type="compositionally biased region" description="Low complexity" evidence="1">
    <location>
        <begin position="234"/>
        <end position="255"/>
    </location>
</feature>
<dbReference type="EMBL" id="JABXBU010002228">
    <property type="protein sequence ID" value="KAF8769932.1"/>
    <property type="molecule type" value="Genomic_DNA"/>
</dbReference>
<dbReference type="AlphaFoldDB" id="A0A8T0E9Y2"/>
<evidence type="ECO:0000313" key="2">
    <source>
        <dbReference type="EMBL" id="KAF8769932.1"/>
    </source>
</evidence>
<feature type="region of interest" description="Disordered" evidence="1">
    <location>
        <begin position="210"/>
        <end position="261"/>
    </location>
</feature>
<feature type="compositionally biased region" description="Basic and acidic residues" evidence="1">
    <location>
        <begin position="151"/>
        <end position="162"/>
    </location>
</feature>
<dbReference type="PROSITE" id="PS51257">
    <property type="entry name" value="PROKAR_LIPOPROTEIN"/>
    <property type="match status" value="1"/>
</dbReference>
<accession>A0A8T0E9Y2</accession>
<feature type="region of interest" description="Disordered" evidence="1">
    <location>
        <begin position="145"/>
        <end position="185"/>
    </location>
</feature>